<proteinExistence type="predicted"/>
<evidence type="ECO:0000313" key="2">
    <source>
        <dbReference type="EMBL" id="CAI8037913.1"/>
    </source>
</evidence>
<gene>
    <name evidence="2" type="ORF">GBAR_LOCUS21176</name>
</gene>
<dbReference type="AlphaFoldDB" id="A0AA35WXV5"/>
<protein>
    <submittedName>
        <fullName evidence="2">Uncharacterized protein</fullName>
    </submittedName>
</protein>
<organism evidence="2 3">
    <name type="scientific">Geodia barretti</name>
    <name type="common">Barrett's horny sponge</name>
    <dbReference type="NCBI Taxonomy" id="519541"/>
    <lineage>
        <taxon>Eukaryota</taxon>
        <taxon>Metazoa</taxon>
        <taxon>Porifera</taxon>
        <taxon>Demospongiae</taxon>
        <taxon>Heteroscleromorpha</taxon>
        <taxon>Tetractinellida</taxon>
        <taxon>Astrophorina</taxon>
        <taxon>Geodiidae</taxon>
        <taxon>Geodia</taxon>
    </lineage>
</organism>
<feature type="non-terminal residue" evidence="2">
    <location>
        <position position="1"/>
    </location>
</feature>
<feature type="region of interest" description="Disordered" evidence="1">
    <location>
        <begin position="75"/>
        <end position="97"/>
    </location>
</feature>
<reference evidence="2" key="1">
    <citation type="submission" date="2023-03" db="EMBL/GenBank/DDBJ databases">
        <authorList>
            <person name="Steffen K."/>
            <person name="Cardenas P."/>
        </authorList>
    </citation>
    <scope>NUCLEOTIDE SEQUENCE</scope>
</reference>
<evidence type="ECO:0000256" key="1">
    <source>
        <dbReference type="SAM" id="MobiDB-lite"/>
    </source>
</evidence>
<dbReference type="Proteomes" id="UP001174909">
    <property type="component" value="Unassembled WGS sequence"/>
</dbReference>
<accession>A0AA35WXV5</accession>
<feature type="non-terminal residue" evidence="2">
    <location>
        <position position="97"/>
    </location>
</feature>
<sequence length="97" mass="10191">DKGGLSHLEPIIFNAVFASNFKAVTGYPSGGAQRLAVKNGEVNGFCTTFQTVKSTEIAMFEGDAKCCKVMIIAGQPEDRSPPRQGGADRRTVGQGVG</sequence>
<comment type="caution">
    <text evidence="2">The sequence shown here is derived from an EMBL/GenBank/DDBJ whole genome shotgun (WGS) entry which is preliminary data.</text>
</comment>
<keyword evidence="3" id="KW-1185">Reference proteome</keyword>
<dbReference type="EMBL" id="CASHTH010002967">
    <property type="protein sequence ID" value="CAI8037913.1"/>
    <property type="molecule type" value="Genomic_DNA"/>
</dbReference>
<name>A0AA35WXV5_GEOBA</name>
<evidence type="ECO:0000313" key="3">
    <source>
        <dbReference type="Proteomes" id="UP001174909"/>
    </source>
</evidence>
<feature type="compositionally biased region" description="Basic and acidic residues" evidence="1">
    <location>
        <begin position="76"/>
        <end position="91"/>
    </location>
</feature>